<accession>A0A5B6TDE5</accession>
<name>A0A5B6TDE5_9BACT</name>
<dbReference type="Proteomes" id="UP000324133">
    <property type="component" value="Unassembled WGS sequence"/>
</dbReference>
<organism evidence="1 2">
    <name type="scientific">Rufibacter hautae</name>
    <dbReference type="NCBI Taxonomy" id="2595005"/>
    <lineage>
        <taxon>Bacteria</taxon>
        <taxon>Pseudomonadati</taxon>
        <taxon>Bacteroidota</taxon>
        <taxon>Cytophagia</taxon>
        <taxon>Cytophagales</taxon>
        <taxon>Hymenobacteraceae</taxon>
        <taxon>Rufibacter</taxon>
    </lineage>
</organism>
<evidence type="ECO:0000313" key="2">
    <source>
        <dbReference type="Proteomes" id="UP000324133"/>
    </source>
</evidence>
<dbReference type="RefSeq" id="WP_149091547.1">
    <property type="nucleotide sequence ID" value="NZ_VKKY01000002.1"/>
</dbReference>
<proteinExistence type="predicted"/>
<dbReference type="OrthoDB" id="895592at2"/>
<sequence length="152" mass="16911">MGRGEPADVPCHAEEAQPEQFALLCVITLEQYFALSSNAVECIAAVLSFIAEEPLEEEGLDYPKNLGAESIGQMELAKKAIQDTAEHGELAAIPYLYAIYLMPERNNLQLAFVQDFPENVVEEVRDLPVSQVLGPAVFSWARFWRRQPSTAQ</sequence>
<dbReference type="AlphaFoldDB" id="A0A5B6TDE5"/>
<protein>
    <submittedName>
        <fullName evidence="1">Uncharacterized protein</fullName>
    </submittedName>
</protein>
<keyword evidence="2" id="KW-1185">Reference proteome</keyword>
<evidence type="ECO:0000313" key="1">
    <source>
        <dbReference type="EMBL" id="KAA3438489.1"/>
    </source>
</evidence>
<reference evidence="1 2" key="1">
    <citation type="submission" date="2019-07" db="EMBL/GenBank/DDBJ databases">
        <title>Rufibacter sp. nov., isolated from lake sediment.</title>
        <authorList>
            <person name="Qu J.-H."/>
        </authorList>
    </citation>
    <scope>NUCLEOTIDE SEQUENCE [LARGE SCALE GENOMIC DNA]</scope>
    <source>
        <strain evidence="1 2">NBS58-1</strain>
    </source>
</reference>
<dbReference type="EMBL" id="VKKY01000002">
    <property type="protein sequence ID" value="KAA3438489.1"/>
    <property type="molecule type" value="Genomic_DNA"/>
</dbReference>
<comment type="caution">
    <text evidence="1">The sequence shown here is derived from an EMBL/GenBank/DDBJ whole genome shotgun (WGS) entry which is preliminary data.</text>
</comment>
<gene>
    <name evidence="1" type="ORF">FOA19_14740</name>
</gene>